<dbReference type="RefSeq" id="WP_114338102.1">
    <property type="nucleotide sequence ID" value="NZ_QPID01000005.1"/>
</dbReference>
<dbReference type="InterPro" id="IPR022409">
    <property type="entry name" value="PKD/Chitinase_dom"/>
</dbReference>
<dbReference type="PANTHER" id="PTHR40050:SF1">
    <property type="entry name" value="INNER SPORE COAT PROTEIN H"/>
    <property type="match status" value="1"/>
</dbReference>
<dbReference type="PANTHER" id="PTHR40050">
    <property type="entry name" value="INNER SPORE COAT PROTEIN H"/>
    <property type="match status" value="1"/>
</dbReference>
<dbReference type="Proteomes" id="UP000252558">
    <property type="component" value="Unassembled WGS sequence"/>
</dbReference>
<evidence type="ECO:0000256" key="1">
    <source>
        <dbReference type="SAM" id="SignalP"/>
    </source>
</evidence>
<dbReference type="Pfam" id="PF18911">
    <property type="entry name" value="PKD_4"/>
    <property type="match status" value="1"/>
</dbReference>
<keyword evidence="4" id="KW-1185">Reference proteome</keyword>
<feature type="chain" id="PRO_5016637876" evidence="1">
    <location>
        <begin position="24"/>
        <end position="681"/>
    </location>
</feature>
<dbReference type="OrthoDB" id="258535at2"/>
<dbReference type="Pfam" id="PF08757">
    <property type="entry name" value="CotH"/>
    <property type="match status" value="1"/>
</dbReference>
<dbReference type="CDD" id="cd00146">
    <property type="entry name" value="PKD"/>
    <property type="match status" value="1"/>
</dbReference>
<name>A0A368NI35_9GAMM</name>
<dbReference type="InterPro" id="IPR013783">
    <property type="entry name" value="Ig-like_fold"/>
</dbReference>
<feature type="signal peptide" evidence="1">
    <location>
        <begin position="1"/>
        <end position="23"/>
    </location>
</feature>
<keyword evidence="1" id="KW-0732">Signal</keyword>
<evidence type="ECO:0000259" key="2">
    <source>
        <dbReference type="PROSITE" id="PS50093"/>
    </source>
</evidence>
<feature type="domain" description="PKD" evidence="2">
    <location>
        <begin position="561"/>
        <end position="643"/>
    </location>
</feature>
<evidence type="ECO:0000313" key="4">
    <source>
        <dbReference type="Proteomes" id="UP000252558"/>
    </source>
</evidence>
<proteinExistence type="predicted"/>
<dbReference type="SUPFAM" id="SSF49299">
    <property type="entry name" value="PKD domain"/>
    <property type="match status" value="1"/>
</dbReference>
<reference evidence="3 4" key="1">
    <citation type="submission" date="2018-07" db="EMBL/GenBank/DDBJ databases">
        <title>Corallincola holothuriorum sp. nov., a new facultative anaerobe isolated from sea cucumber Apostichopus japonicus.</title>
        <authorList>
            <person name="Xia H."/>
        </authorList>
    </citation>
    <scope>NUCLEOTIDE SEQUENCE [LARGE SCALE GENOMIC DNA]</scope>
    <source>
        <strain evidence="3 4">C4</strain>
    </source>
</reference>
<accession>A0A368NI35</accession>
<sequence length="681" mass="75588">MYFNTLKGTALLFGLLLSFTSQALNDTSYLNDADHQFWFELNDLPTVKLHFTEEQWRLLLTSTSSDREEVSGDLTYVKDGIEYPLNNLGIKVSGNTSFVLPEDHNGNYVQANFTLDFDEFVDDQTLRGITKLKLKRFKDDSSYVREPLSNQIMHNFGVWTAHSSTYARLVISIGDRADAYFGIYRMNESVNRKEYLDKRFGPDNDGGFLWQGNHKSWGKAHFSKINAQWGGVGDFEQASFEYKGKGSKYLEGHAQLVNLAENFTNLQGEEFEAYVAQHINIPLLLKGLASEAVLGHWDGFWGNGNNYFIYIDESEVMHFVPYDTDNTLGTSLLVSDSGERDPLVFAPPADAPLLVRKILAIDRYMDEYKTYIEALVTDSGLMVEGDSVQWIATIHQLIEADIANATGDNQIIADRPAYWGNQSNYRIYETNSGKNWYSTRRTAVLNALDGSNHAYPTVYYRGVTNDWGASLMTQVSADVWRITVNSDEATNASGDPRFKFDIYADWSHNYGDNDADGMVEEGGNSIHFGDGFGEYQITFFAADGRYEVVKAVTPPPVVLQPPVADAGDDIQIEEGEYAYFDGAGSADADGQILSYQWSNDMVGVNPSQLYANAGTYTVTLTVTDNDALSATDSVVVTVTAKAEEENEGELEEAASGGGGAIGFGLLLLMAAGVRRRSHCNS</sequence>
<evidence type="ECO:0000313" key="3">
    <source>
        <dbReference type="EMBL" id="RCU49816.1"/>
    </source>
</evidence>
<dbReference type="InterPro" id="IPR035986">
    <property type="entry name" value="PKD_dom_sf"/>
</dbReference>
<protein>
    <submittedName>
        <fullName evidence="3">PKD domain-containing protein</fullName>
    </submittedName>
</protein>
<dbReference type="InterPro" id="IPR000601">
    <property type="entry name" value="PKD_dom"/>
</dbReference>
<dbReference type="InterPro" id="IPR014867">
    <property type="entry name" value="Spore_coat_CotH_CotH2/3/7"/>
</dbReference>
<dbReference type="SMART" id="SM00089">
    <property type="entry name" value="PKD"/>
    <property type="match status" value="1"/>
</dbReference>
<gene>
    <name evidence="3" type="ORF">DU002_09260</name>
</gene>
<organism evidence="3 4">
    <name type="scientific">Corallincola holothuriorum</name>
    <dbReference type="NCBI Taxonomy" id="2282215"/>
    <lineage>
        <taxon>Bacteria</taxon>
        <taxon>Pseudomonadati</taxon>
        <taxon>Pseudomonadota</taxon>
        <taxon>Gammaproteobacteria</taxon>
        <taxon>Alteromonadales</taxon>
        <taxon>Psychromonadaceae</taxon>
        <taxon>Corallincola</taxon>
    </lineage>
</organism>
<dbReference type="EMBL" id="QPID01000005">
    <property type="protein sequence ID" value="RCU49816.1"/>
    <property type="molecule type" value="Genomic_DNA"/>
</dbReference>
<comment type="caution">
    <text evidence="3">The sequence shown here is derived from an EMBL/GenBank/DDBJ whole genome shotgun (WGS) entry which is preliminary data.</text>
</comment>
<dbReference type="PROSITE" id="PS50093">
    <property type="entry name" value="PKD"/>
    <property type="match status" value="1"/>
</dbReference>
<dbReference type="Gene3D" id="2.60.40.10">
    <property type="entry name" value="Immunoglobulins"/>
    <property type="match status" value="1"/>
</dbReference>
<dbReference type="AlphaFoldDB" id="A0A368NI35"/>